<dbReference type="Proteomes" id="UP001381693">
    <property type="component" value="Unassembled WGS sequence"/>
</dbReference>
<proteinExistence type="predicted"/>
<accession>A0AAN8WNJ3</accession>
<feature type="chain" id="PRO_5042869450" evidence="2">
    <location>
        <begin position="16"/>
        <end position="226"/>
    </location>
</feature>
<reference evidence="3 4" key="1">
    <citation type="submission" date="2023-11" db="EMBL/GenBank/DDBJ databases">
        <title>Halocaridina rubra genome assembly.</title>
        <authorList>
            <person name="Smith C."/>
        </authorList>
    </citation>
    <scope>NUCLEOTIDE SEQUENCE [LARGE SCALE GENOMIC DNA]</scope>
    <source>
        <strain evidence="3">EP-1</strain>
        <tissue evidence="3">Whole</tissue>
    </source>
</reference>
<gene>
    <name evidence="3" type="ORF">SK128_017268</name>
</gene>
<evidence type="ECO:0000256" key="1">
    <source>
        <dbReference type="SAM" id="MobiDB-lite"/>
    </source>
</evidence>
<evidence type="ECO:0000313" key="4">
    <source>
        <dbReference type="Proteomes" id="UP001381693"/>
    </source>
</evidence>
<protein>
    <submittedName>
        <fullName evidence="3">Uncharacterized protein</fullName>
    </submittedName>
</protein>
<dbReference type="AlphaFoldDB" id="A0AAN8WNJ3"/>
<keyword evidence="4" id="KW-1185">Reference proteome</keyword>
<feature type="compositionally biased region" description="Basic residues" evidence="1">
    <location>
        <begin position="202"/>
        <end position="212"/>
    </location>
</feature>
<feature type="signal peptide" evidence="2">
    <location>
        <begin position="1"/>
        <end position="15"/>
    </location>
</feature>
<name>A0AAN8WNJ3_HALRR</name>
<feature type="region of interest" description="Disordered" evidence="1">
    <location>
        <begin position="202"/>
        <end position="226"/>
    </location>
</feature>
<keyword evidence="2" id="KW-0732">Signal</keyword>
<dbReference type="EMBL" id="JAXCGZ010018897">
    <property type="protein sequence ID" value="KAK7067226.1"/>
    <property type="molecule type" value="Genomic_DNA"/>
</dbReference>
<evidence type="ECO:0000256" key="2">
    <source>
        <dbReference type="SAM" id="SignalP"/>
    </source>
</evidence>
<sequence length="226" mass="25614">MVILVILAVLAVCSAQVTTPHHVPLSFSTKNLYQSSLAETGFSQKASFDPYSRTSYDPLTSSYLPFGSPFSNLYHKHLNVLSSPNGYNQRQEINAKYNTLNGQQLHSSSYSKYGNQLNKPHGFSSDYPFTVPYSSKRESYFNVPYNYQHVSQPDIFHGYNQVHPFTTHSRYGHGHTLNAPFGHHRGRNLHKPYGFPTKHRSYLQGPRKHSGGRRNPASEMTSDFIA</sequence>
<comment type="caution">
    <text evidence="3">The sequence shown here is derived from an EMBL/GenBank/DDBJ whole genome shotgun (WGS) entry which is preliminary data.</text>
</comment>
<organism evidence="3 4">
    <name type="scientific">Halocaridina rubra</name>
    <name type="common">Hawaiian red shrimp</name>
    <dbReference type="NCBI Taxonomy" id="373956"/>
    <lineage>
        <taxon>Eukaryota</taxon>
        <taxon>Metazoa</taxon>
        <taxon>Ecdysozoa</taxon>
        <taxon>Arthropoda</taxon>
        <taxon>Crustacea</taxon>
        <taxon>Multicrustacea</taxon>
        <taxon>Malacostraca</taxon>
        <taxon>Eumalacostraca</taxon>
        <taxon>Eucarida</taxon>
        <taxon>Decapoda</taxon>
        <taxon>Pleocyemata</taxon>
        <taxon>Caridea</taxon>
        <taxon>Atyoidea</taxon>
        <taxon>Atyidae</taxon>
        <taxon>Halocaridina</taxon>
    </lineage>
</organism>
<evidence type="ECO:0000313" key="3">
    <source>
        <dbReference type="EMBL" id="KAK7067226.1"/>
    </source>
</evidence>